<dbReference type="InterPro" id="IPR055309">
    <property type="entry name" value="Znf318-like"/>
</dbReference>
<name>A0ABV0X4M3_9TELE</name>
<keyword evidence="3" id="KW-1185">Reference proteome</keyword>
<feature type="compositionally biased region" description="Basic and acidic residues" evidence="1">
    <location>
        <begin position="245"/>
        <end position="255"/>
    </location>
</feature>
<proteinExistence type="predicted"/>
<feature type="region of interest" description="Disordered" evidence="1">
    <location>
        <begin position="226"/>
        <end position="255"/>
    </location>
</feature>
<gene>
    <name evidence="2" type="ORF">XENORESO_016153</name>
</gene>
<evidence type="ECO:0000256" key="1">
    <source>
        <dbReference type="SAM" id="MobiDB-lite"/>
    </source>
</evidence>
<dbReference type="Proteomes" id="UP001444071">
    <property type="component" value="Unassembled WGS sequence"/>
</dbReference>
<accession>A0ABV0X4M3</accession>
<evidence type="ECO:0008006" key="4">
    <source>
        <dbReference type="Google" id="ProtNLM"/>
    </source>
</evidence>
<evidence type="ECO:0000313" key="2">
    <source>
        <dbReference type="EMBL" id="MEQ2276234.1"/>
    </source>
</evidence>
<evidence type="ECO:0000313" key="3">
    <source>
        <dbReference type="Proteomes" id="UP001444071"/>
    </source>
</evidence>
<dbReference type="PANTHER" id="PTHR15577:SF2">
    <property type="entry name" value="ZINC FINGER PROTEIN 318"/>
    <property type="match status" value="1"/>
</dbReference>
<dbReference type="EMBL" id="JAHRIM010085366">
    <property type="protein sequence ID" value="MEQ2276234.1"/>
    <property type="molecule type" value="Genomic_DNA"/>
</dbReference>
<protein>
    <recommendedName>
        <fullName evidence="4">C2H2-type domain-containing protein</fullName>
    </recommendedName>
</protein>
<sequence>MDFVQTVTRPLKYFHLFTIINCFCFFSQASNETKKVESFSAEHKIQKHDSQDNSTLLESDNMLLPHDRVGSDFSWLKDKSQEDISVQKAKELEDEESFLYGAEASSQNTGHVKVEKINCSSVGSQQNMPLFSGFSNLVDPKKPQQMALSAFSSVSLDSMECEKIKNILSSLSGTSDIGKMLMKTQGRKEGNDVSPALFSSDTAVATLSDPNVRKALESLQSLIKATKEKRTRSNDQTSSDTLKAGGREEKKRDKMRQIESLAKELEELLRHEGLGFISPVVGFFCQKCQEFISDLNSAETHATSHQSVSIFVLDVLILSCKCGCGHY</sequence>
<comment type="caution">
    <text evidence="2">The sequence shown here is derived from an EMBL/GenBank/DDBJ whole genome shotgun (WGS) entry which is preliminary data.</text>
</comment>
<organism evidence="2 3">
    <name type="scientific">Xenotaenia resolanae</name>
    <dbReference type="NCBI Taxonomy" id="208358"/>
    <lineage>
        <taxon>Eukaryota</taxon>
        <taxon>Metazoa</taxon>
        <taxon>Chordata</taxon>
        <taxon>Craniata</taxon>
        <taxon>Vertebrata</taxon>
        <taxon>Euteleostomi</taxon>
        <taxon>Actinopterygii</taxon>
        <taxon>Neopterygii</taxon>
        <taxon>Teleostei</taxon>
        <taxon>Neoteleostei</taxon>
        <taxon>Acanthomorphata</taxon>
        <taxon>Ovalentaria</taxon>
        <taxon>Atherinomorphae</taxon>
        <taxon>Cyprinodontiformes</taxon>
        <taxon>Goodeidae</taxon>
        <taxon>Xenotaenia</taxon>
    </lineage>
</organism>
<dbReference type="PANTHER" id="PTHR15577">
    <property type="entry name" value="ZINC FINGER CONTAINING PROTEIN"/>
    <property type="match status" value="1"/>
</dbReference>
<reference evidence="2 3" key="1">
    <citation type="submission" date="2021-06" db="EMBL/GenBank/DDBJ databases">
        <authorList>
            <person name="Palmer J.M."/>
        </authorList>
    </citation>
    <scope>NUCLEOTIDE SEQUENCE [LARGE SCALE GENOMIC DNA]</scope>
    <source>
        <strain evidence="2 3">XR_2019</strain>
        <tissue evidence="2">Muscle</tissue>
    </source>
</reference>